<dbReference type="Gene3D" id="1.10.468.10">
    <property type="entry name" value="Photosynthetic Reaction Center, subunit C, domain 2"/>
    <property type="match status" value="1"/>
</dbReference>
<evidence type="ECO:0000256" key="3">
    <source>
        <dbReference type="ARBA" id="ARBA00022448"/>
    </source>
</evidence>
<keyword evidence="5" id="KW-0349">Heme</keyword>
<protein>
    <recommendedName>
        <fullName evidence="2">Photosynthetic reaction center cytochrome c subunit</fullName>
    </recommendedName>
</protein>
<keyword evidence="11" id="KW-1185">Reference proteome</keyword>
<dbReference type="OrthoDB" id="951235at2"/>
<evidence type="ECO:0000256" key="1">
    <source>
        <dbReference type="ARBA" id="ARBA00003196"/>
    </source>
</evidence>
<keyword evidence="6" id="KW-0479">Metal-binding</keyword>
<keyword evidence="3" id="KW-0813">Transport</keyword>
<evidence type="ECO:0000256" key="7">
    <source>
        <dbReference type="ARBA" id="ARBA00022982"/>
    </source>
</evidence>
<keyword evidence="7" id="KW-0249">Electron transport</keyword>
<feature type="region of interest" description="Disordered" evidence="9">
    <location>
        <begin position="77"/>
        <end position="96"/>
    </location>
</feature>
<evidence type="ECO:0000256" key="4">
    <source>
        <dbReference type="ARBA" id="ARBA00022531"/>
    </source>
</evidence>
<dbReference type="GO" id="GO:0020037">
    <property type="term" value="F:heme binding"/>
    <property type="evidence" value="ECO:0007669"/>
    <property type="project" value="InterPro"/>
</dbReference>
<dbReference type="InterPro" id="IPR023119">
    <property type="entry name" value="Multihaem_cyt_PRC_cyt_su-like"/>
</dbReference>
<keyword evidence="4" id="KW-0602">Photosynthesis</keyword>
<dbReference type="InterPro" id="IPR003158">
    <property type="entry name" value="Photosyn_RC_cyt_c-su"/>
</dbReference>
<evidence type="ECO:0000256" key="8">
    <source>
        <dbReference type="ARBA" id="ARBA00023004"/>
    </source>
</evidence>
<reference evidence="10 11" key="1">
    <citation type="submission" date="2018-01" db="EMBL/GenBank/DDBJ databases">
        <title>A novel member of the phylum Bacteroidetes isolated from glacier ice.</title>
        <authorList>
            <person name="Liu Q."/>
            <person name="Xin Y.-H."/>
        </authorList>
    </citation>
    <scope>NUCLEOTIDE SEQUENCE [LARGE SCALE GENOMIC DNA]</scope>
    <source>
        <strain evidence="10 11">RB1R16</strain>
    </source>
</reference>
<evidence type="ECO:0000256" key="2">
    <source>
        <dbReference type="ARBA" id="ARBA00015978"/>
    </source>
</evidence>
<evidence type="ECO:0000256" key="6">
    <source>
        <dbReference type="ARBA" id="ARBA00022723"/>
    </source>
</evidence>
<dbReference type="GO" id="GO:0030077">
    <property type="term" value="C:plasma membrane light-harvesting complex"/>
    <property type="evidence" value="ECO:0007669"/>
    <property type="project" value="InterPro"/>
</dbReference>
<dbReference type="Proteomes" id="UP000239872">
    <property type="component" value="Unassembled WGS sequence"/>
</dbReference>
<evidence type="ECO:0000256" key="9">
    <source>
        <dbReference type="SAM" id="MobiDB-lite"/>
    </source>
</evidence>
<dbReference type="GO" id="GO:0005506">
    <property type="term" value="F:iron ion binding"/>
    <property type="evidence" value="ECO:0007669"/>
    <property type="project" value="InterPro"/>
</dbReference>
<name>A0A2S7T071_9BACT</name>
<dbReference type="InterPro" id="IPR036280">
    <property type="entry name" value="Multihaem_cyt_sf"/>
</dbReference>
<comment type="caution">
    <text evidence="10">The sequence shown here is derived from an EMBL/GenBank/DDBJ whole genome shotgun (WGS) entry which is preliminary data.</text>
</comment>
<proteinExistence type="predicted"/>
<evidence type="ECO:0000313" key="10">
    <source>
        <dbReference type="EMBL" id="PQJ12271.1"/>
    </source>
</evidence>
<feature type="compositionally biased region" description="Basic and acidic residues" evidence="9">
    <location>
        <begin position="86"/>
        <end position="96"/>
    </location>
</feature>
<dbReference type="AlphaFoldDB" id="A0A2S7T071"/>
<gene>
    <name evidence="10" type="ORF">CJD36_000495</name>
</gene>
<keyword evidence="8" id="KW-0408">Iron</keyword>
<dbReference type="RefSeq" id="WP_105037155.1">
    <property type="nucleotide sequence ID" value="NZ_PPSL01000001.1"/>
</dbReference>
<comment type="function">
    <text evidence="1">The reaction center of purple bacteria contains a tightly bound cytochrome molecule which re-reduces the photo oxidized primary electron donor.</text>
</comment>
<dbReference type="EMBL" id="PPSL01000001">
    <property type="protein sequence ID" value="PQJ12271.1"/>
    <property type="molecule type" value="Genomic_DNA"/>
</dbReference>
<evidence type="ECO:0000313" key="11">
    <source>
        <dbReference type="Proteomes" id="UP000239872"/>
    </source>
</evidence>
<organism evidence="10 11">
    <name type="scientific">Flavipsychrobacter stenotrophus</name>
    <dbReference type="NCBI Taxonomy" id="2077091"/>
    <lineage>
        <taxon>Bacteria</taxon>
        <taxon>Pseudomonadati</taxon>
        <taxon>Bacteroidota</taxon>
        <taxon>Chitinophagia</taxon>
        <taxon>Chitinophagales</taxon>
        <taxon>Chitinophagaceae</taxon>
        <taxon>Flavipsychrobacter</taxon>
    </lineage>
</organism>
<sequence length="96" mass="10896">MRNYSRALGVRCNYCHEGQKIEGQERMKWDFASDKKEDKEVAREMIKMTAALNKNFISKIGDGSLRQVTCVTCHNGNAHPINSVDSLKKDAEPSKH</sequence>
<dbReference type="GO" id="GO:0009055">
    <property type="term" value="F:electron transfer activity"/>
    <property type="evidence" value="ECO:0007669"/>
    <property type="project" value="InterPro"/>
</dbReference>
<dbReference type="NCBIfam" id="NF033196">
    <property type="entry name" value="c_type_nonphoto"/>
    <property type="match status" value="1"/>
</dbReference>
<evidence type="ECO:0000256" key="5">
    <source>
        <dbReference type="ARBA" id="ARBA00022617"/>
    </source>
</evidence>
<accession>A0A2S7T071</accession>
<dbReference type="SUPFAM" id="SSF48695">
    <property type="entry name" value="Multiheme cytochromes"/>
    <property type="match status" value="1"/>
</dbReference>
<dbReference type="GO" id="GO:0019684">
    <property type="term" value="P:photosynthesis, light reaction"/>
    <property type="evidence" value="ECO:0007669"/>
    <property type="project" value="InterPro"/>
</dbReference>
<dbReference type="Pfam" id="PF02276">
    <property type="entry name" value="CytoC_RC"/>
    <property type="match status" value="1"/>
</dbReference>